<dbReference type="GO" id="GO:0005739">
    <property type="term" value="C:mitochondrion"/>
    <property type="evidence" value="ECO:0007669"/>
    <property type="project" value="UniProtKB-SubCell"/>
</dbReference>
<feature type="compositionally biased region" description="Low complexity" evidence="4">
    <location>
        <begin position="48"/>
        <end position="70"/>
    </location>
</feature>
<feature type="region of interest" description="Disordered" evidence="4">
    <location>
        <begin position="23"/>
        <end position="70"/>
    </location>
</feature>
<reference evidence="5" key="1">
    <citation type="journal article" date="2021" name="Genome Biol. Evol.">
        <title>The assembled and annotated genome of the fairy-ring fungus Marasmius oreades.</title>
        <authorList>
            <person name="Hiltunen M."/>
            <person name="Ament-Velasquez S.L."/>
            <person name="Johannesson H."/>
        </authorList>
    </citation>
    <scope>NUCLEOTIDE SEQUENCE</scope>
    <source>
        <strain evidence="5">03SP1</strain>
    </source>
</reference>
<protein>
    <submittedName>
        <fullName evidence="5">Uncharacterized protein</fullName>
    </submittedName>
</protein>
<evidence type="ECO:0000256" key="1">
    <source>
        <dbReference type="ARBA" id="ARBA00004173"/>
    </source>
</evidence>
<organism evidence="5 6">
    <name type="scientific">Marasmius oreades</name>
    <name type="common">fairy-ring Marasmius</name>
    <dbReference type="NCBI Taxonomy" id="181124"/>
    <lineage>
        <taxon>Eukaryota</taxon>
        <taxon>Fungi</taxon>
        <taxon>Dikarya</taxon>
        <taxon>Basidiomycota</taxon>
        <taxon>Agaricomycotina</taxon>
        <taxon>Agaricomycetes</taxon>
        <taxon>Agaricomycetidae</taxon>
        <taxon>Agaricales</taxon>
        <taxon>Marasmiineae</taxon>
        <taxon>Marasmiaceae</taxon>
        <taxon>Marasmius</taxon>
    </lineage>
</organism>
<dbReference type="Pfam" id="PF10937">
    <property type="entry name" value="Kgd4-YMR31"/>
    <property type="match status" value="1"/>
</dbReference>
<dbReference type="EMBL" id="CM032185">
    <property type="protein sequence ID" value="KAG7092606.1"/>
    <property type="molecule type" value="Genomic_DNA"/>
</dbReference>
<evidence type="ECO:0000313" key="6">
    <source>
        <dbReference type="Proteomes" id="UP001049176"/>
    </source>
</evidence>
<comment type="similarity">
    <text evidence="3">Belongs to the alpha-ketoglutarate dehydrogenase component 4 family.</text>
</comment>
<dbReference type="KEGG" id="more:E1B28_008949"/>
<evidence type="ECO:0000256" key="3">
    <source>
        <dbReference type="ARBA" id="ARBA00043970"/>
    </source>
</evidence>
<gene>
    <name evidence="5" type="ORF">E1B28_008949</name>
</gene>
<dbReference type="InterPro" id="IPR020373">
    <property type="entry name" value="Kgd4/YMR-31"/>
</dbReference>
<dbReference type="OrthoDB" id="2116030at2759"/>
<proteinExistence type="inferred from homology"/>
<keyword evidence="6" id="KW-1185">Reference proteome</keyword>
<evidence type="ECO:0000313" key="5">
    <source>
        <dbReference type="EMBL" id="KAG7092606.1"/>
    </source>
</evidence>
<keyword evidence="2" id="KW-0496">Mitochondrion</keyword>
<evidence type="ECO:0000256" key="4">
    <source>
        <dbReference type="SAM" id="MobiDB-lite"/>
    </source>
</evidence>
<name>A0A9P7RZF2_9AGAR</name>
<dbReference type="RefSeq" id="XP_043009076.1">
    <property type="nucleotide sequence ID" value="XM_043153791.1"/>
</dbReference>
<comment type="caution">
    <text evidence="5">The sequence shown here is derived from an EMBL/GenBank/DDBJ whole genome shotgun (WGS) entry which is preliminary data.</text>
</comment>
<sequence>MHPTARIFSARVHTPLIRFLGKRDWPSGSETPHVHPAAPTELRNKNFSDFSTASSSSQSPNSSSLSSPSSTSKAFKEFWEAPQRLCSPKVRELEEWEIDAVLSGGASLR</sequence>
<evidence type="ECO:0000256" key="2">
    <source>
        <dbReference type="ARBA" id="ARBA00023128"/>
    </source>
</evidence>
<dbReference type="Proteomes" id="UP001049176">
    <property type="component" value="Chromosome 5"/>
</dbReference>
<comment type="subcellular location">
    <subcellularLocation>
        <location evidence="1">Mitochondrion</location>
    </subcellularLocation>
</comment>
<dbReference type="GeneID" id="66078025"/>
<dbReference type="AlphaFoldDB" id="A0A9P7RZF2"/>
<dbReference type="GO" id="GO:0006103">
    <property type="term" value="P:2-oxoglutarate metabolic process"/>
    <property type="evidence" value="ECO:0007669"/>
    <property type="project" value="InterPro"/>
</dbReference>
<accession>A0A9P7RZF2</accession>